<protein>
    <submittedName>
        <fullName evidence="11">Helicase ATP-binding domain-containing protein</fullName>
    </submittedName>
</protein>
<dbReference type="PROSITE" id="PS51192">
    <property type="entry name" value="HELICASE_ATP_BIND_1"/>
    <property type="match status" value="1"/>
</dbReference>
<dbReference type="SMART" id="SM00487">
    <property type="entry name" value="DEXDc"/>
    <property type="match status" value="1"/>
</dbReference>
<dbReference type="InterPro" id="IPR038718">
    <property type="entry name" value="SNF2-like_sf"/>
</dbReference>
<reference evidence="11" key="1">
    <citation type="submission" date="2022-11" db="UniProtKB">
        <authorList>
            <consortium name="WormBaseParasite"/>
        </authorList>
    </citation>
    <scope>IDENTIFICATION</scope>
</reference>
<proteinExistence type="inferred from homology"/>
<name>A0A914Y4X9_9BILA</name>
<evidence type="ECO:0000313" key="11">
    <source>
        <dbReference type="WBParaSite" id="PSU_v2.g12762.t1"/>
    </source>
</evidence>
<dbReference type="WBParaSite" id="PSU_v2.g12762.t1">
    <property type="protein sequence ID" value="PSU_v2.g12762.t1"/>
    <property type="gene ID" value="PSU_v2.g12762"/>
</dbReference>
<accession>A0A914Y4X9</accession>
<evidence type="ECO:0000256" key="7">
    <source>
        <dbReference type="ARBA" id="ARBA00023242"/>
    </source>
</evidence>
<dbReference type="GO" id="GO:0005634">
    <property type="term" value="C:nucleus"/>
    <property type="evidence" value="ECO:0007669"/>
    <property type="project" value="UniProtKB-SubCell"/>
</dbReference>
<dbReference type="InterPro" id="IPR014001">
    <property type="entry name" value="Helicase_ATP-bd"/>
</dbReference>
<dbReference type="PANTHER" id="PTHR45797">
    <property type="entry name" value="RAD54-LIKE"/>
    <property type="match status" value="1"/>
</dbReference>
<dbReference type="InterPro" id="IPR000330">
    <property type="entry name" value="SNF2_N"/>
</dbReference>
<dbReference type="InterPro" id="IPR044574">
    <property type="entry name" value="ARIP4-like"/>
</dbReference>
<organism evidence="10 11">
    <name type="scientific">Panagrolaimus superbus</name>
    <dbReference type="NCBI Taxonomy" id="310955"/>
    <lineage>
        <taxon>Eukaryota</taxon>
        <taxon>Metazoa</taxon>
        <taxon>Ecdysozoa</taxon>
        <taxon>Nematoda</taxon>
        <taxon>Chromadorea</taxon>
        <taxon>Rhabditida</taxon>
        <taxon>Tylenchina</taxon>
        <taxon>Panagrolaimomorpha</taxon>
        <taxon>Panagrolaimoidea</taxon>
        <taxon>Panagrolaimidae</taxon>
        <taxon>Panagrolaimus</taxon>
    </lineage>
</organism>
<dbReference type="GO" id="GO:0003677">
    <property type="term" value="F:DNA binding"/>
    <property type="evidence" value="ECO:0007669"/>
    <property type="project" value="UniProtKB-KW"/>
</dbReference>
<evidence type="ECO:0000256" key="8">
    <source>
        <dbReference type="SAM" id="MobiDB-lite"/>
    </source>
</evidence>
<dbReference type="PANTHER" id="PTHR45797:SF1">
    <property type="entry name" value="HELICASE ARIP4"/>
    <property type="match status" value="1"/>
</dbReference>
<dbReference type="SUPFAM" id="SSF52540">
    <property type="entry name" value="P-loop containing nucleoside triphosphate hydrolases"/>
    <property type="match status" value="1"/>
</dbReference>
<evidence type="ECO:0000256" key="5">
    <source>
        <dbReference type="ARBA" id="ARBA00022840"/>
    </source>
</evidence>
<evidence type="ECO:0000256" key="6">
    <source>
        <dbReference type="ARBA" id="ARBA00023125"/>
    </source>
</evidence>
<evidence type="ECO:0000256" key="2">
    <source>
        <dbReference type="ARBA" id="ARBA00007025"/>
    </source>
</evidence>
<keyword evidence="6" id="KW-0238">DNA-binding</keyword>
<dbReference type="GO" id="GO:0016887">
    <property type="term" value="F:ATP hydrolysis activity"/>
    <property type="evidence" value="ECO:0007669"/>
    <property type="project" value="InterPro"/>
</dbReference>
<evidence type="ECO:0000256" key="3">
    <source>
        <dbReference type="ARBA" id="ARBA00022741"/>
    </source>
</evidence>
<dbReference type="GO" id="GO:0005524">
    <property type="term" value="F:ATP binding"/>
    <property type="evidence" value="ECO:0007669"/>
    <property type="project" value="UniProtKB-KW"/>
</dbReference>
<evidence type="ECO:0000259" key="9">
    <source>
        <dbReference type="PROSITE" id="PS51192"/>
    </source>
</evidence>
<feature type="region of interest" description="Disordered" evidence="8">
    <location>
        <begin position="1"/>
        <end position="22"/>
    </location>
</feature>
<evidence type="ECO:0000256" key="4">
    <source>
        <dbReference type="ARBA" id="ARBA00022806"/>
    </source>
</evidence>
<keyword evidence="4" id="KW-0347">Helicase</keyword>
<feature type="compositionally biased region" description="Polar residues" evidence="8">
    <location>
        <begin position="1"/>
        <end position="19"/>
    </location>
</feature>
<keyword evidence="7" id="KW-0539">Nucleus</keyword>
<dbReference type="Pfam" id="PF00176">
    <property type="entry name" value="SNF2-rel_dom"/>
    <property type="match status" value="1"/>
</dbReference>
<comment type="similarity">
    <text evidence="2">Belongs to the SNF2/RAD54 helicase family.</text>
</comment>
<sequence>MKIRKNSNSNGHDYGNNTVSKHEDDKSKIVLLENQNLSKAENDNYECENPDILDFDYHHHNPPNAVIIPEFSYELKPHQIHAIHFLYKACIGTLEKFRQGDLGSGAILAHCMGLGKTFESIAFISTVFSHNELCQKLSKVLIIVPPKLIQKWQNEFEKFCQNPKISVQTLIADQDKKENKRLEKVQNWFNSKTPEVLIMGNFLFRNANKDLKAYLQKPDIVFYDEAHQGLKNAETVTHQAFNAIVCKRRILLTGTPSPNDLVDYYTLIHLANPSLLGTKEQFDEEYKHPIARGSYKKATVHDIEYMERCCARLKERVKDTVDFQSQEYDKHDFVLGVALTKPQIILYGDYLE</sequence>
<feature type="domain" description="Helicase ATP-binding" evidence="9">
    <location>
        <begin position="97"/>
        <end position="274"/>
    </location>
</feature>
<evidence type="ECO:0000313" key="10">
    <source>
        <dbReference type="Proteomes" id="UP000887577"/>
    </source>
</evidence>
<dbReference type="AlphaFoldDB" id="A0A914Y4X9"/>
<keyword evidence="10" id="KW-1185">Reference proteome</keyword>
<keyword evidence="3" id="KW-0547">Nucleotide-binding</keyword>
<dbReference type="GO" id="GO:0004386">
    <property type="term" value="F:helicase activity"/>
    <property type="evidence" value="ECO:0007669"/>
    <property type="project" value="UniProtKB-KW"/>
</dbReference>
<dbReference type="Gene3D" id="3.40.50.10810">
    <property type="entry name" value="Tandem AAA-ATPase domain"/>
    <property type="match status" value="1"/>
</dbReference>
<keyword evidence="5" id="KW-0067">ATP-binding</keyword>
<dbReference type="InterPro" id="IPR027417">
    <property type="entry name" value="P-loop_NTPase"/>
</dbReference>
<comment type="subcellular location">
    <subcellularLocation>
        <location evidence="1">Nucleus</location>
    </subcellularLocation>
</comment>
<keyword evidence="4" id="KW-0378">Hydrolase</keyword>
<evidence type="ECO:0000256" key="1">
    <source>
        <dbReference type="ARBA" id="ARBA00004123"/>
    </source>
</evidence>
<dbReference type="Proteomes" id="UP000887577">
    <property type="component" value="Unplaced"/>
</dbReference>